<keyword evidence="4 6" id="KW-0143">Chaperone</keyword>
<evidence type="ECO:0000313" key="8">
    <source>
        <dbReference type="EMBL" id="MFC3932199.1"/>
    </source>
</evidence>
<accession>A0ABV8D2C6</accession>
<organism evidence="8 9">
    <name type="scientific">Streptococcus dentapri</name>
    <dbReference type="NCBI Taxonomy" id="573564"/>
    <lineage>
        <taxon>Bacteria</taxon>
        <taxon>Bacillati</taxon>
        <taxon>Bacillota</taxon>
        <taxon>Bacilli</taxon>
        <taxon>Lactobacillales</taxon>
        <taxon>Streptococcaceae</taxon>
        <taxon>Streptococcus</taxon>
    </lineage>
</organism>
<dbReference type="HAMAP" id="MF_00867">
    <property type="entry name" value="KhpB"/>
    <property type="match status" value="1"/>
</dbReference>
<dbReference type="Pfam" id="PF01424">
    <property type="entry name" value="R3H"/>
    <property type="match status" value="1"/>
</dbReference>
<dbReference type="InterPro" id="IPR034079">
    <property type="entry name" value="R3H_KhpB"/>
</dbReference>
<evidence type="ECO:0000256" key="2">
    <source>
        <dbReference type="ARBA" id="ARBA00022884"/>
    </source>
</evidence>
<evidence type="ECO:0000256" key="4">
    <source>
        <dbReference type="ARBA" id="ARBA00023186"/>
    </source>
</evidence>
<evidence type="ECO:0000256" key="3">
    <source>
        <dbReference type="ARBA" id="ARBA00022960"/>
    </source>
</evidence>
<dbReference type="EMBL" id="JBHSAC010000046">
    <property type="protein sequence ID" value="MFC3932199.1"/>
    <property type="molecule type" value="Genomic_DNA"/>
</dbReference>
<feature type="domain" description="R3H" evidence="7">
    <location>
        <begin position="311"/>
        <end position="377"/>
    </location>
</feature>
<evidence type="ECO:0000256" key="6">
    <source>
        <dbReference type="HAMAP-Rule" id="MF_00867"/>
    </source>
</evidence>
<keyword evidence="9" id="KW-1185">Reference proteome</keyword>
<keyword evidence="1 6" id="KW-0963">Cytoplasm</keyword>
<dbReference type="Gene3D" id="3.30.1370.50">
    <property type="entry name" value="R3H-like domain"/>
    <property type="match status" value="1"/>
</dbReference>
<dbReference type="NCBIfam" id="NF041568">
    <property type="entry name" value="Jag_EloR"/>
    <property type="match status" value="1"/>
</dbReference>
<evidence type="ECO:0000256" key="5">
    <source>
        <dbReference type="ARBA" id="ARBA00023316"/>
    </source>
</evidence>
<comment type="caution">
    <text evidence="8">The sequence shown here is derived from an EMBL/GenBank/DDBJ whole genome shotgun (WGS) entry which is preliminary data.</text>
</comment>
<comment type="subunit">
    <text evidence="6">Forms a complex with KhpA.</text>
</comment>
<gene>
    <name evidence="8" type="primary">jag</name>
    <name evidence="6" type="synonym">eloR</name>
    <name evidence="6" type="synonym">khpB</name>
    <name evidence="8" type="ORF">ACFOSE_05365</name>
</gene>
<comment type="caution">
    <text evidence="6">Lacks conserved residue(s) required for the propagation of feature annotation.</text>
</comment>
<dbReference type="SMART" id="SM01245">
    <property type="entry name" value="Jag_N"/>
    <property type="match status" value="1"/>
</dbReference>
<dbReference type="SUPFAM" id="SSF82708">
    <property type="entry name" value="R3H domain"/>
    <property type="match status" value="1"/>
</dbReference>
<comment type="similarity">
    <text evidence="6">Belongs to the KhpB RNA-binding protein family.</text>
</comment>
<dbReference type="Pfam" id="PF13083">
    <property type="entry name" value="KH_KhpA-B"/>
    <property type="match status" value="1"/>
</dbReference>
<dbReference type="CDD" id="cd02414">
    <property type="entry name" value="KH-II_Jag"/>
    <property type="match status" value="1"/>
</dbReference>
<dbReference type="Proteomes" id="UP001595901">
    <property type="component" value="Unassembled WGS sequence"/>
</dbReference>
<dbReference type="Gene3D" id="3.30.30.80">
    <property type="entry name" value="probable RNA-binding protein from clostridium symbiosum atcc 14940"/>
    <property type="match status" value="1"/>
</dbReference>
<dbReference type="InterPro" id="IPR001374">
    <property type="entry name" value="R3H_dom"/>
</dbReference>
<dbReference type="PANTHER" id="PTHR35800">
    <property type="entry name" value="PROTEIN JAG"/>
    <property type="match status" value="1"/>
</dbReference>
<proteinExistence type="inferred from homology"/>
<dbReference type="InterPro" id="IPR036867">
    <property type="entry name" value="R3H_dom_sf"/>
</dbReference>
<keyword evidence="2 6" id="KW-0694">RNA-binding</keyword>
<keyword evidence="3 6" id="KW-0133">Cell shape</keyword>
<dbReference type="Pfam" id="PF14804">
    <property type="entry name" value="Jag_N"/>
    <property type="match status" value="1"/>
</dbReference>
<dbReference type="PANTHER" id="PTHR35800:SF1">
    <property type="entry name" value="RNA-BINDING PROTEIN KHPB"/>
    <property type="match status" value="1"/>
</dbReference>
<evidence type="ECO:0000259" key="7">
    <source>
        <dbReference type="PROSITE" id="PS51061"/>
    </source>
</evidence>
<dbReference type="PROSITE" id="PS51061">
    <property type="entry name" value="R3H"/>
    <property type="match status" value="1"/>
</dbReference>
<sequence length="377" mass="42378">MVIFTGDTVEGAINKGLAELGITKTKASIRVISRGKKGFLGFGKKPAQVDVEVISRTTVSQADQEVVRNLPRAMSKRQVSDDSLKQEAIEARKVTSIIKYLEERGQVVNDTVKSEILDAKRSVTAILSDLLPDEIVEEYRRKKEELDQEDIDWEEELREEADVLPLNTVTTAEISDPKPQNQENLDVVEVSGEESATNVGSEAVELDSFESFVANEFDQVESPQSKDIEEAAEAVTAYVEKIIYEMDVEASLETTHSNRRITIQIETPEAGRVIGYHGKVLKSLQVLTQNFLHDHYSRSFSVSVNVHDYVERRIETLIDFTQRIADRVLDSGQPYTMDNMSNDERKIVHKTIAKIDGVESYSEGSDPHRYVVVTLNE</sequence>
<comment type="domain">
    <text evidence="6">Has an N-terminal Jag-N domain and 2 RNA-binding domains (KH and R3H).</text>
</comment>
<comment type="subcellular location">
    <subcellularLocation>
        <location evidence="6">Cytoplasm</location>
    </subcellularLocation>
</comment>
<dbReference type="SMART" id="SM00393">
    <property type="entry name" value="R3H"/>
    <property type="match status" value="1"/>
</dbReference>
<dbReference type="RefSeq" id="WP_380431372.1">
    <property type="nucleotide sequence ID" value="NZ_JBHSAC010000046.1"/>
</dbReference>
<evidence type="ECO:0000256" key="1">
    <source>
        <dbReference type="ARBA" id="ARBA00022490"/>
    </source>
</evidence>
<comment type="function">
    <text evidence="6">A probable RNA chaperone. Forms a complex with KhpA which binds to cellular RNA and controls its expression. Plays a role in peptidoglycan (PG) homeostasis and cell length regulation.</text>
</comment>
<dbReference type="InterPro" id="IPR038008">
    <property type="entry name" value="Jag_KH"/>
</dbReference>
<name>A0ABV8D2C6_9STRE</name>
<dbReference type="InterPro" id="IPR039247">
    <property type="entry name" value="KhpB"/>
</dbReference>
<protein>
    <recommendedName>
        <fullName evidence="6">RNA-binding protein KhpB</fullName>
    </recommendedName>
    <alternativeName>
        <fullName evidence="6">RNA-binding protein EloR</fullName>
    </alternativeName>
</protein>
<evidence type="ECO:0000313" key="9">
    <source>
        <dbReference type="Proteomes" id="UP001595901"/>
    </source>
</evidence>
<dbReference type="InterPro" id="IPR038247">
    <property type="entry name" value="Jag_N_dom_sf"/>
</dbReference>
<dbReference type="Gene3D" id="3.30.300.20">
    <property type="match status" value="1"/>
</dbReference>
<dbReference type="InterPro" id="IPR015946">
    <property type="entry name" value="KH_dom-like_a/b"/>
</dbReference>
<keyword evidence="5 6" id="KW-0961">Cell wall biogenesis/degradation</keyword>
<reference evidence="9" key="1">
    <citation type="journal article" date="2019" name="Int. J. Syst. Evol. Microbiol.">
        <title>The Global Catalogue of Microorganisms (GCM) 10K type strain sequencing project: providing services to taxonomists for standard genome sequencing and annotation.</title>
        <authorList>
            <consortium name="The Broad Institute Genomics Platform"/>
            <consortium name="The Broad Institute Genome Sequencing Center for Infectious Disease"/>
            <person name="Wu L."/>
            <person name="Ma J."/>
        </authorList>
    </citation>
    <scope>NUCLEOTIDE SEQUENCE [LARGE SCALE GENOMIC DNA]</scope>
    <source>
        <strain evidence="9">CCUG 58728</strain>
    </source>
</reference>
<dbReference type="InterPro" id="IPR032782">
    <property type="entry name" value="KhpB_N"/>
</dbReference>
<dbReference type="CDD" id="cd02644">
    <property type="entry name" value="R3H_jag"/>
    <property type="match status" value="1"/>
</dbReference>